<accession>A0ACB5SFR1</accession>
<reference evidence="1" key="1">
    <citation type="submission" date="2024-09" db="EMBL/GenBank/DDBJ databases">
        <title>Draft Genome Sequences of Neofusicoccum parvum.</title>
        <authorList>
            <person name="Ashida A."/>
            <person name="Camagna M."/>
            <person name="Tanaka A."/>
            <person name="Takemoto D."/>
        </authorList>
    </citation>
    <scope>NUCLEOTIDE SEQUENCE</scope>
    <source>
        <strain evidence="1">PPO83</strain>
    </source>
</reference>
<dbReference type="EMBL" id="BSXG01000083">
    <property type="protein sequence ID" value="GME38302.1"/>
    <property type="molecule type" value="Genomic_DNA"/>
</dbReference>
<sequence length="413" mass="46807">MTPNVARLLRRWGVDEVIGENLVRYEELNLRRKDGTKIGWAPMSRVEGAVGQPWWLVHRHHLHQGLVEVARRGGCEIHISSRVVDIDHMGAQVQVKTAKGDEYSFDLLIGSDGIGSVTRRKLFPDVKPTPPSNDAAYRAIVPMERVRADPVSGELAQKFSMEVWMAHKSYIISYPISNGKDFNMVMNHEADHPVTDVEDVDMSEVREYYKDWDPRIKRVIDMVPSVQRWPLLVTGPLESWSSPQKNVVLMGDAAHSMVNHMAQGAATSMEDGAYLGRCLREVARGRLSVADAVAIYEGGRMPLGHKKQQVSFLNGALWHLPDGPAQEARDRAMAAELKGEQLIRSPNLYSDPVTVWETYAYDAEQHAEDELERWFNKGKYAMDEKTKVTRGEAYKYMDWCLPEKDRLQLGSKL</sequence>
<evidence type="ECO:0000313" key="2">
    <source>
        <dbReference type="Proteomes" id="UP001165186"/>
    </source>
</evidence>
<gene>
    <name evidence="1" type="primary">g10970</name>
    <name evidence="1" type="ORF">NpPPO83_00010970</name>
</gene>
<evidence type="ECO:0000313" key="1">
    <source>
        <dbReference type="EMBL" id="GME38302.1"/>
    </source>
</evidence>
<protein>
    <submittedName>
        <fullName evidence="1">Monooxygenase FAD-binding protein</fullName>
    </submittedName>
</protein>
<comment type="caution">
    <text evidence="1">The sequence shown here is derived from an EMBL/GenBank/DDBJ whole genome shotgun (WGS) entry which is preliminary data.</text>
</comment>
<dbReference type="Proteomes" id="UP001165186">
    <property type="component" value="Unassembled WGS sequence"/>
</dbReference>
<name>A0ACB5SFR1_9PEZI</name>
<keyword evidence="2" id="KW-1185">Reference proteome</keyword>
<keyword evidence="1" id="KW-0560">Oxidoreductase</keyword>
<proteinExistence type="predicted"/>
<organism evidence="1 2">
    <name type="scientific">Neofusicoccum parvum</name>
    <dbReference type="NCBI Taxonomy" id="310453"/>
    <lineage>
        <taxon>Eukaryota</taxon>
        <taxon>Fungi</taxon>
        <taxon>Dikarya</taxon>
        <taxon>Ascomycota</taxon>
        <taxon>Pezizomycotina</taxon>
        <taxon>Dothideomycetes</taxon>
        <taxon>Dothideomycetes incertae sedis</taxon>
        <taxon>Botryosphaeriales</taxon>
        <taxon>Botryosphaeriaceae</taxon>
        <taxon>Neofusicoccum</taxon>
    </lineage>
</organism>
<keyword evidence="1" id="KW-0503">Monooxygenase</keyword>